<reference evidence="1 2" key="1">
    <citation type="submission" date="2020-02" db="EMBL/GenBank/DDBJ databases">
        <title>Draft genome sequence of Haematococcus lacustris strain NIES-144.</title>
        <authorList>
            <person name="Morimoto D."/>
            <person name="Nakagawa S."/>
            <person name="Yoshida T."/>
            <person name="Sawayama S."/>
        </authorList>
    </citation>
    <scope>NUCLEOTIDE SEQUENCE [LARGE SCALE GENOMIC DNA]</scope>
    <source>
        <strain evidence="1 2">NIES-144</strain>
    </source>
</reference>
<evidence type="ECO:0000313" key="1">
    <source>
        <dbReference type="EMBL" id="GFH30957.1"/>
    </source>
</evidence>
<keyword evidence="2" id="KW-1185">Reference proteome</keyword>
<comment type="caution">
    <text evidence="1">The sequence shown here is derived from an EMBL/GenBank/DDBJ whole genome shotgun (WGS) entry which is preliminary data.</text>
</comment>
<organism evidence="1 2">
    <name type="scientific">Haematococcus lacustris</name>
    <name type="common">Green alga</name>
    <name type="synonym">Haematococcus pluvialis</name>
    <dbReference type="NCBI Taxonomy" id="44745"/>
    <lineage>
        <taxon>Eukaryota</taxon>
        <taxon>Viridiplantae</taxon>
        <taxon>Chlorophyta</taxon>
        <taxon>core chlorophytes</taxon>
        <taxon>Chlorophyceae</taxon>
        <taxon>CS clade</taxon>
        <taxon>Chlamydomonadales</taxon>
        <taxon>Haematococcaceae</taxon>
        <taxon>Haematococcus</taxon>
    </lineage>
</organism>
<dbReference type="EMBL" id="BLLF01005253">
    <property type="protein sequence ID" value="GFH30957.1"/>
    <property type="molecule type" value="Genomic_DNA"/>
</dbReference>
<name>A0A6A0AGH2_HAELA</name>
<accession>A0A6A0AGH2</accession>
<dbReference type="Proteomes" id="UP000485058">
    <property type="component" value="Unassembled WGS sequence"/>
</dbReference>
<protein>
    <submittedName>
        <fullName evidence="1">Uncharacterized protein</fullName>
    </submittedName>
</protein>
<gene>
    <name evidence="1" type="ORF">HaLaN_29897</name>
</gene>
<proteinExistence type="predicted"/>
<sequence>MPTSAQPSGVCASSWLLPPLAPPLTQQGLVTQWDVALGRLHSGGCLARLRRPGHRTCYPGRTGARTRLGRSEEK</sequence>
<evidence type="ECO:0000313" key="2">
    <source>
        <dbReference type="Proteomes" id="UP000485058"/>
    </source>
</evidence>
<dbReference type="AlphaFoldDB" id="A0A6A0AGH2"/>